<dbReference type="AlphaFoldDB" id="A0A330GUC1"/>
<dbReference type="InterPro" id="IPR016035">
    <property type="entry name" value="Acyl_Trfase/lysoPLipase"/>
</dbReference>
<dbReference type="NCBIfam" id="NF041079">
    <property type="entry name" value="CBASS_lipase"/>
    <property type="match status" value="1"/>
</dbReference>
<comment type="similarity">
    <text evidence="1">Belongs to the patatin family.</text>
</comment>
<evidence type="ECO:0000256" key="2">
    <source>
        <dbReference type="ARBA" id="ARBA00023098"/>
    </source>
</evidence>
<dbReference type="PROSITE" id="PS51635">
    <property type="entry name" value="PNPLA"/>
    <property type="match status" value="1"/>
</dbReference>
<dbReference type="OrthoDB" id="9807112at2"/>
<feature type="short sequence motif" description="GXGXXG" evidence="3">
    <location>
        <begin position="16"/>
        <end position="21"/>
    </location>
</feature>
<reference evidence="5 6" key="1">
    <citation type="submission" date="2018-07" db="EMBL/GenBank/DDBJ databases">
        <title>Diversity of Mesorhizobium strains in Brazil.</title>
        <authorList>
            <person name="Helene L.C.F."/>
            <person name="Dall'Agnol R."/>
            <person name="Delamuta J.R.M."/>
            <person name="Hungria M."/>
        </authorList>
    </citation>
    <scope>NUCLEOTIDE SEQUENCE [LARGE SCALE GENOMIC DNA]</scope>
    <source>
        <strain evidence="5 6">CNPSo 3140</strain>
    </source>
</reference>
<dbReference type="EMBL" id="QMBQ01000009">
    <property type="protein sequence ID" value="RAZ72989.1"/>
    <property type="molecule type" value="Genomic_DNA"/>
</dbReference>
<dbReference type="PANTHER" id="PTHR32176">
    <property type="entry name" value="XYLOSE ISOMERASE"/>
    <property type="match status" value="1"/>
</dbReference>
<gene>
    <name evidence="5" type="ORF">DPM35_26755</name>
</gene>
<evidence type="ECO:0000313" key="6">
    <source>
        <dbReference type="Proteomes" id="UP000251956"/>
    </source>
</evidence>
<dbReference type="Proteomes" id="UP000251956">
    <property type="component" value="Unassembled WGS sequence"/>
</dbReference>
<dbReference type="InterPro" id="IPR002641">
    <property type="entry name" value="PNPLA_dom"/>
</dbReference>
<keyword evidence="2 3" id="KW-0443">Lipid metabolism</keyword>
<dbReference type="GO" id="GO:0016042">
    <property type="term" value="P:lipid catabolic process"/>
    <property type="evidence" value="ECO:0007669"/>
    <property type="project" value="UniProtKB-UniRule"/>
</dbReference>
<protein>
    <recommendedName>
        <fullName evidence="4">PNPLA domain-containing protein</fullName>
    </recommendedName>
</protein>
<evidence type="ECO:0000256" key="3">
    <source>
        <dbReference type="PROSITE-ProRule" id="PRU01161"/>
    </source>
</evidence>
<name>A0A330GUC1_9HYPH</name>
<proteinExistence type="inferred from homology"/>
<dbReference type="GO" id="GO:0016787">
    <property type="term" value="F:hydrolase activity"/>
    <property type="evidence" value="ECO:0007669"/>
    <property type="project" value="UniProtKB-UniRule"/>
</dbReference>
<dbReference type="CDD" id="cd07199">
    <property type="entry name" value="Pat17_PNPLA8_PNPLA9_like"/>
    <property type="match status" value="1"/>
</dbReference>
<feature type="active site" description="Nucleophile" evidence="3">
    <location>
        <position position="50"/>
    </location>
</feature>
<feature type="short sequence motif" description="DGA/G" evidence="3">
    <location>
        <begin position="182"/>
        <end position="184"/>
    </location>
</feature>
<evidence type="ECO:0000313" key="5">
    <source>
        <dbReference type="EMBL" id="RAZ72989.1"/>
    </source>
</evidence>
<dbReference type="Gene3D" id="3.40.1090.10">
    <property type="entry name" value="Cytosolic phospholipase A2 catalytic domain"/>
    <property type="match status" value="1"/>
</dbReference>
<sequence length="319" mass="34081">MTQTAPKRFQILALSGGGYRGLFGAEFLAACESTFKARCSSRFGIIAGTSIGALLAAGLSASVPATTLAATIEDYGPSIFARSFTTRIKQHVVAAPYSPISILEAIRKTLGKPVATTQLSDFSPPLIITAVNYSTGETSIFRSKGIAGKSASSVSIEDAILASAAAPTFFPTKKIGPSEYIDGGLVANAPDMIALIDALNFGHARMEEVYQLSIGTASRRQGAAVHDKSRAPGSVSWIARRGLVQTIMAAQEHLVLSQMDSLLRNRFLRIDEEPAQNQVEAIKSLDLASRGATETLRLLADKAFEERKASRPLRDFFVR</sequence>
<feature type="short sequence motif" description="GXSXG" evidence="3">
    <location>
        <begin position="48"/>
        <end position="52"/>
    </location>
</feature>
<feature type="active site" description="Proton acceptor" evidence="3">
    <location>
        <position position="182"/>
    </location>
</feature>
<feature type="domain" description="PNPLA" evidence="4">
    <location>
        <begin position="12"/>
        <end position="195"/>
    </location>
</feature>
<evidence type="ECO:0000259" key="4">
    <source>
        <dbReference type="PROSITE" id="PS51635"/>
    </source>
</evidence>
<comment type="caution">
    <text evidence="5">The sequence shown here is derived from an EMBL/GenBank/DDBJ whole genome shotgun (WGS) entry which is preliminary data.</text>
</comment>
<keyword evidence="3" id="KW-0378">Hydrolase</keyword>
<keyword evidence="3" id="KW-0442">Lipid degradation</keyword>
<keyword evidence="6" id="KW-1185">Reference proteome</keyword>
<evidence type="ECO:0000256" key="1">
    <source>
        <dbReference type="ARBA" id="ARBA00010240"/>
    </source>
</evidence>
<accession>A0A330GUC1</accession>
<dbReference type="PANTHER" id="PTHR32176:SF92">
    <property type="entry name" value="XYLOSE ISOMERASE"/>
    <property type="match status" value="1"/>
</dbReference>
<organism evidence="5 6">
    <name type="scientific">Mesorhizobium atlanticum</name>
    <dbReference type="NCBI Taxonomy" id="2233532"/>
    <lineage>
        <taxon>Bacteria</taxon>
        <taxon>Pseudomonadati</taxon>
        <taxon>Pseudomonadota</taxon>
        <taxon>Alphaproteobacteria</taxon>
        <taxon>Hyphomicrobiales</taxon>
        <taxon>Phyllobacteriaceae</taxon>
        <taxon>Mesorhizobium</taxon>
    </lineage>
</organism>
<dbReference type="SUPFAM" id="SSF52151">
    <property type="entry name" value="FabD/lysophospholipase-like"/>
    <property type="match status" value="1"/>
</dbReference>
<dbReference type="RefSeq" id="WP_112130192.1">
    <property type="nucleotide sequence ID" value="NZ_QMBQ01000009.1"/>
</dbReference>
<dbReference type="Pfam" id="PF01734">
    <property type="entry name" value="Patatin"/>
    <property type="match status" value="1"/>
</dbReference>